<evidence type="ECO:0000313" key="1">
    <source>
        <dbReference type="EMBL" id="KAF6027232.1"/>
    </source>
</evidence>
<keyword evidence="2" id="KW-1185">Reference proteome</keyword>
<sequence length="93" mass="10747">MGPKTNPVKGVEYPPECKEVSTELSKDELHRRLKQLAKVIQDIGQDDEHMKYTECHLMSMDSSFSQTTSTHPWHCIWPVRSSWNTRAKTSNCL</sequence>
<proteinExistence type="predicted"/>
<gene>
    <name evidence="1" type="ORF">EB796_014451</name>
</gene>
<organism evidence="1 2">
    <name type="scientific">Bugula neritina</name>
    <name type="common">Brown bryozoan</name>
    <name type="synonym">Sertularia neritina</name>
    <dbReference type="NCBI Taxonomy" id="10212"/>
    <lineage>
        <taxon>Eukaryota</taxon>
        <taxon>Metazoa</taxon>
        <taxon>Spiralia</taxon>
        <taxon>Lophotrochozoa</taxon>
        <taxon>Bryozoa</taxon>
        <taxon>Gymnolaemata</taxon>
        <taxon>Cheilostomatida</taxon>
        <taxon>Flustrina</taxon>
        <taxon>Buguloidea</taxon>
        <taxon>Bugulidae</taxon>
        <taxon>Bugula</taxon>
    </lineage>
</organism>
<comment type="caution">
    <text evidence="1">The sequence shown here is derived from an EMBL/GenBank/DDBJ whole genome shotgun (WGS) entry which is preliminary data.</text>
</comment>
<name>A0A7J7JLK6_BUGNE</name>
<dbReference type="EMBL" id="VXIV02002117">
    <property type="protein sequence ID" value="KAF6027232.1"/>
    <property type="molecule type" value="Genomic_DNA"/>
</dbReference>
<dbReference type="Proteomes" id="UP000593567">
    <property type="component" value="Unassembled WGS sequence"/>
</dbReference>
<reference evidence="1" key="1">
    <citation type="submission" date="2020-06" db="EMBL/GenBank/DDBJ databases">
        <title>Draft genome of Bugula neritina, a colonial animal packing powerful symbionts and potential medicines.</title>
        <authorList>
            <person name="Rayko M."/>
        </authorList>
    </citation>
    <scope>NUCLEOTIDE SEQUENCE [LARGE SCALE GENOMIC DNA]</scope>
    <source>
        <strain evidence="1">Kwan_BN1</strain>
    </source>
</reference>
<protein>
    <submittedName>
        <fullName evidence="1">Uncharacterized protein</fullName>
    </submittedName>
</protein>
<dbReference type="AlphaFoldDB" id="A0A7J7JLK6"/>
<accession>A0A7J7JLK6</accession>
<evidence type="ECO:0000313" key="2">
    <source>
        <dbReference type="Proteomes" id="UP000593567"/>
    </source>
</evidence>
<dbReference type="OrthoDB" id="200660at2759"/>